<dbReference type="Proteomes" id="UP000281084">
    <property type="component" value="Unassembled WGS sequence"/>
</dbReference>
<accession>A0A3A8G325</accession>
<keyword evidence="1" id="KW-0732">Signal</keyword>
<proteinExistence type="predicted"/>
<organism evidence="2 3">
    <name type="scientific">Acinetobacter cumulans</name>
    <dbReference type="NCBI Taxonomy" id="2136182"/>
    <lineage>
        <taxon>Bacteria</taxon>
        <taxon>Pseudomonadati</taxon>
        <taxon>Pseudomonadota</taxon>
        <taxon>Gammaproteobacteria</taxon>
        <taxon>Moraxellales</taxon>
        <taxon>Moraxellaceae</taxon>
        <taxon>Acinetobacter</taxon>
    </lineage>
</organism>
<dbReference type="AlphaFoldDB" id="A0A3A8G325"/>
<dbReference type="PROSITE" id="PS51257">
    <property type="entry name" value="PROKAR_LIPOPROTEIN"/>
    <property type="match status" value="1"/>
</dbReference>
<comment type="caution">
    <text evidence="2">The sequence shown here is derived from an EMBL/GenBank/DDBJ whole genome shotgun (WGS) entry which is preliminary data.</text>
</comment>
<sequence length="301" mass="34391">MKKTIMSAILAFMLASCGGNDQDQEAVVPDNLYAVDRFTGAVDAESTFVTPYVNGKIYSFDENENLYINYSDLPIFKTEVLRQIITPDYFLSEKSAYLEQHKYWVGSRASFKNDELTYSLSTDRRNPPLIMSWKYKKIDVSGRMIREDSSNPLHYIQWDSVAQVIAMVLGMPSVANNVFPQGSECWQKQSASSSQEYIEFYPEQIAPHVEDTQDVVRSGVWNNVLWTEFQRQEGESALANIKLEIEGDIYWGFYHFKNESLIQVPDQLACDFMNETAFTAFSDSFSKHKKVNEALNGNGSK</sequence>
<dbReference type="EMBL" id="RAXZ01000025">
    <property type="protein sequence ID" value="RKG49304.1"/>
    <property type="molecule type" value="Genomic_DNA"/>
</dbReference>
<feature type="chain" id="PRO_5017428036" description="Lipoprotein" evidence="1">
    <location>
        <begin position="22"/>
        <end position="301"/>
    </location>
</feature>
<name>A0A3A8G325_9GAMM</name>
<reference evidence="2 3" key="1">
    <citation type="submission" date="2018-09" db="EMBL/GenBank/DDBJ databases">
        <title>The draft genome of Acinetobacter spp. strains.</title>
        <authorList>
            <person name="Qin J."/>
            <person name="Feng Y."/>
            <person name="Zong Z."/>
        </authorList>
    </citation>
    <scope>NUCLEOTIDE SEQUENCE [LARGE SCALE GENOMIC DNA]</scope>
    <source>
        <strain evidence="2 3">WCHAc060002</strain>
    </source>
</reference>
<feature type="signal peptide" evidence="1">
    <location>
        <begin position="1"/>
        <end position="21"/>
    </location>
</feature>
<evidence type="ECO:0000256" key="1">
    <source>
        <dbReference type="SAM" id="SignalP"/>
    </source>
</evidence>
<dbReference type="RefSeq" id="WP_120368083.1">
    <property type="nucleotide sequence ID" value="NZ_RAXZ01000025.1"/>
</dbReference>
<evidence type="ECO:0000313" key="2">
    <source>
        <dbReference type="EMBL" id="RKG49304.1"/>
    </source>
</evidence>
<evidence type="ECO:0008006" key="4">
    <source>
        <dbReference type="Google" id="ProtNLM"/>
    </source>
</evidence>
<gene>
    <name evidence="2" type="ORF">D7V64_13975</name>
</gene>
<protein>
    <recommendedName>
        <fullName evidence="4">Lipoprotein</fullName>
    </recommendedName>
</protein>
<evidence type="ECO:0000313" key="3">
    <source>
        <dbReference type="Proteomes" id="UP000281084"/>
    </source>
</evidence>